<dbReference type="GO" id="GO:0006450">
    <property type="term" value="P:regulation of translational fidelity"/>
    <property type="evidence" value="ECO:0007669"/>
    <property type="project" value="InterPro"/>
</dbReference>
<dbReference type="Pfam" id="PF02686">
    <property type="entry name" value="GatC"/>
    <property type="match status" value="1"/>
</dbReference>
<dbReference type="AlphaFoldDB" id="A0A1F6XHA3"/>
<comment type="caution">
    <text evidence="1">The sequence shown here is derived from an EMBL/GenBank/DDBJ whole genome shotgun (WGS) entry which is preliminary data.</text>
</comment>
<organism evidence="1 2">
    <name type="scientific">Candidatus Nomurabacteria bacterium RIFCSPLOWO2_01_FULL_40_18</name>
    <dbReference type="NCBI Taxonomy" id="1801773"/>
    <lineage>
        <taxon>Bacteria</taxon>
        <taxon>Candidatus Nomuraibacteriota</taxon>
    </lineage>
</organism>
<evidence type="ECO:0008006" key="3">
    <source>
        <dbReference type="Google" id="ProtNLM"/>
    </source>
</evidence>
<accession>A0A1F6XHA3</accession>
<sequence>MDIKDVENLAKLARIELKEEEKKELLSDMDSILGYVRQIEEVNVEHSVFNSANNNVWREDEIKTREFSRELTTSQFPDSQDGFLKVKKIL</sequence>
<dbReference type="SUPFAM" id="SSF141000">
    <property type="entry name" value="Glu-tRNAGln amidotransferase C subunit"/>
    <property type="match status" value="1"/>
</dbReference>
<dbReference type="STRING" id="1801773.A3A03_00795"/>
<dbReference type="EMBL" id="MFUX01000042">
    <property type="protein sequence ID" value="OGI93594.1"/>
    <property type="molecule type" value="Genomic_DNA"/>
</dbReference>
<name>A0A1F6XHA3_9BACT</name>
<evidence type="ECO:0000313" key="1">
    <source>
        <dbReference type="EMBL" id="OGI93594.1"/>
    </source>
</evidence>
<dbReference type="InterPro" id="IPR036113">
    <property type="entry name" value="Asp/Glu-ADT_sf_sub_c"/>
</dbReference>
<evidence type="ECO:0000313" key="2">
    <source>
        <dbReference type="Proteomes" id="UP000176629"/>
    </source>
</evidence>
<dbReference type="Proteomes" id="UP000176629">
    <property type="component" value="Unassembled WGS sequence"/>
</dbReference>
<proteinExistence type="predicted"/>
<dbReference type="Gene3D" id="1.10.20.60">
    <property type="entry name" value="Glu-tRNAGln amidotransferase C subunit, N-terminal domain"/>
    <property type="match status" value="1"/>
</dbReference>
<dbReference type="InterPro" id="IPR003837">
    <property type="entry name" value="GatC"/>
</dbReference>
<gene>
    <name evidence="1" type="ORF">A3A03_00795</name>
</gene>
<dbReference type="NCBIfam" id="TIGR00135">
    <property type="entry name" value="gatC"/>
    <property type="match status" value="1"/>
</dbReference>
<protein>
    <recommendedName>
        <fullName evidence="3">Aspartyl/glutamyl-tRNA(Asn/Gln) amidotransferase subunit C</fullName>
    </recommendedName>
</protein>
<reference evidence="1 2" key="1">
    <citation type="journal article" date="2016" name="Nat. Commun.">
        <title>Thousands of microbial genomes shed light on interconnected biogeochemical processes in an aquifer system.</title>
        <authorList>
            <person name="Anantharaman K."/>
            <person name="Brown C.T."/>
            <person name="Hug L.A."/>
            <person name="Sharon I."/>
            <person name="Castelle C.J."/>
            <person name="Probst A.J."/>
            <person name="Thomas B.C."/>
            <person name="Singh A."/>
            <person name="Wilkins M.J."/>
            <person name="Karaoz U."/>
            <person name="Brodie E.L."/>
            <person name="Williams K.H."/>
            <person name="Hubbard S.S."/>
            <person name="Banfield J.F."/>
        </authorList>
    </citation>
    <scope>NUCLEOTIDE SEQUENCE [LARGE SCALE GENOMIC DNA]</scope>
</reference>